<name>A0ABQ9I786_9NEOP</name>
<gene>
    <name evidence="2" type="ORF">PR048_004922</name>
</gene>
<evidence type="ECO:0000313" key="3">
    <source>
        <dbReference type="Proteomes" id="UP001159363"/>
    </source>
</evidence>
<feature type="region of interest" description="Disordered" evidence="1">
    <location>
        <begin position="1"/>
        <end position="27"/>
    </location>
</feature>
<evidence type="ECO:0000256" key="1">
    <source>
        <dbReference type="SAM" id="MobiDB-lite"/>
    </source>
</evidence>
<feature type="compositionally biased region" description="Basic and acidic residues" evidence="1">
    <location>
        <begin position="1"/>
        <end position="12"/>
    </location>
</feature>
<evidence type="ECO:0000313" key="2">
    <source>
        <dbReference type="EMBL" id="KAJ8892342.1"/>
    </source>
</evidence>
<keyword evidence="3" id="KW-1185">Reference proteome</keyword>
<organism evidence="2 3">
    <name type="scientific">Dryococelus australis</name>
    <dbReference type="NCBI Taxonomy" id="614101"/>
    <lineage>
        <taxon>Eukaryota</taxon>
        <taxon>Metazoa</taxon>
        <taxon>Ecdysozoa</taxon>
        <taxon>Arthropoda</taxon>
        <taxon>Hexapoda</taxon>
        <taxon>Insecta</taxon>
        <taxon>Pterygota</taxon>
        <taxon>Neoptera</taxon>
        <taxon>Polyneoptera</taxon>
        <taxon>Phasmatodea</taxon>
        <taxon>Verophasmatodea</taxon>
        <taxon>Anareolatae</taxon>
        <taxon>Phasmatidae</taxon>
        <taxon>Eurycanthinae</taxon>
        <taxon>Dryococelus</taxon>
    </lineage>
</organism>
<sequence>MLNRAKTDEVCQKTDAPPATKRVRSTSPATTKETTCFFCNKVANREGLHDVSAFELDACVRTCAQL</sequence>
<accession>A0ABQ9I786</accession>
<dbReference type="EMBL" id="JARBHB010000002">
    <property type="protein sequence ID" value="KAJ8892342.1"/>
    <property type="molecule type" value="Genomic_DNA"/>
</dbReference>
<reference evidence="2 3" key="1">
    <citation type="submission" date="2023-02" db="EMBL/GenBank/DDBJ databases">
        <title>LHISI_Scaffold_Assembly.</title>
        <authorList>
            <person name="Stuart O.P."/>
            <person name="Cleave R."/>
            <person name="Magrath M.J.L."/>
            <person name="Mikheyev A.S."/>
        </authorList>
    </citation>
    <scope>NUCLEOTIDE SEQUENCE [LARGE SCALE GENOMIC DNA]</scope>
    <source>
        <strain evidence="2">Daus_M_001</strain>
        <tissue evidence="2">Leg muscle</tissue>
    </source>
</reference>
<protein>
    <submittedName>
        <fullName evidence="2">Uncharacterized protein</fullName>
    </submittedName>
</protein>
<dbReference type="Proteomes" id="UP001159363">
    <property type="component" value="Chromosome 2"/>
</dbReference>
<proteinExistence type="predicted"/>
<comment type="caution">
    <text evidence="2">The sequence shown here is derived from an EMBL/GenBank/DDBJ whole genome shotgun (WGS) entry which is preliminary data.</text>
</comment>